<dbReference type="SMART" id="SM00448">
    <property type="entry name" value="REC"/>
    <property type="match status" value="1"/>
</dbReference>
<reference evidence="6 7" key="1">
    <citation type="submission" date="2019-02" db="EMBL/GenBank/DDBJ databases">
        <title>Genome sequences of Aliivibrio finisterrensis strains from farmed Atlantic salmon.</title>
        <authorList>
            <person name="Bowman J.P."/>
        </authorList>
    </citation>
    <scope>NUCLEOTIDE SEQUENCE [LARGE SCALE GENOMIC DNA]</scope>
    <source>
        <strain evidence="5 7">A21</strain>
        <strain evidence="4 6">A46</strain>
    </source>
</reference>
<evidence type="ECO:0000313" key="4">
    <source>
        <dbReference type="EMBL" id="RYU51361.1"/>
    </source>
</evidence>
<name>A0A4Q5KTU6_9GAMM</name>
<dbReference type="GO" id="GO:0071111">
    <property type="term" value="F:cyclic-guanylate-specific phosphodiesterase activity"/>
    <property type="evidence" value="ECO:0007669"/>
    <property type="project" value="InterPro"/>
</dbReference>
<dbReference type="EMBL" id="SEZK01000014">
    <property type="protein sequence ID" value="RYU51361.1"/>
    <property type="molecule type" value="Genomic_DNA"/>
</dbReference>
<dbReference type="Pfam" id="PF00563">
    <property type="entry name" value="EAL"/>
    <property type="match status" value="1"/>
</dbReference>
<feature type="modified residue" description="4-aspartylphosphate" evidence="1">
    <location>
        <position position="65"/>
    </location>
</feature>
<sequence length="399" mass="45575">MKLLYGININMNDFNVLIVDDHKLQANVLANKLKKLNILDVKCVYSGFDALDIMEKQSFDLIFCDLKMPEMDGVKLLSSLNELGFSGGVVVLSAMDLSVLSTVKNMCDDFNFSFVEVIEKPVKTERLSFIIEQINQSTYINTTSNDGVEFNIEDVLIALRNEEITNYYQPQVDFKSKEIVSVEVLARWRHPLYGMLPPSVFLPIIEEHNLTDELFNIVFINTLKDYSSGSLLYKSSINVTQDSLSQKNFSEDFFYQCEKYDIEPNKFTIELTEREAFNASTILLENLSRLRIQGVGVSIDDFGTGYSSLMKLSTLPFTEMKVDRSFVTNCLEDDAKKIIIDFSYQLSKEMNMTIVAEGVEDEKTWLYLNEMGFDLCQGFYTGKPMSIEELKISDEFDGV</sequence>
<dbReference type="InterPro" id="IPR001633">
    <property type="entry name" value="EAL_dom"/>
</dbReference>
<dbReference type="InterPro" id="IPR011006">
    <property type="entry name" value="CheY-like_superfamily"/>
</dbReference>
<dbReference type="PROSITE" id="PS50110">
    <property type="entry name" value="RESPONSE_REGULATORY"/>
    <property type="match status" value="1"/>
</dbReference>
<dbReference type="InterPro" id="IPR035919">
    <property type="entry name" value="EAL_sf"/>
</dbReference>
<dbReference type="GO" id="GO:0000160">
    <property type="term" value="P:phosphorelay signal transduction system"/>
    <property type="evidence" value="ECO:0007669"/>
    <property type="project" value="InterPro"/>
</dbReference>
<evidence type="ECO:0000259" key="2">
    <source>
        <dbReference type="PROSITE" id="PS50110"/>
    </source>
</evidence>
<dbReference type="SMART" id="SM00052">
    <property type="entry name" value="EAL"/>
    <property type="match status" value="1"/>
</dbReference>
<dbReference type="EMBL" id="SEZN01000014">
    <property type="protein sequence ID" value="RYU64559.1"/>
    <property type="molecule type" value="Genomic_DNA"/>
</dbReference>
<dbReference type="AlphaFoldDB" id="A0A4Q5KTU6"/>
<protein>
    <submittedName>
        <fullName evidence="4">EAL domain-containing protein</fullName>
    </submittedName>
</protein>
<dbReference type="Proteomes" id="UP000294063">
    <property type="component" value="Unassembled WGS sequence"/>
</dbReference>
<evidence type="ECO:0000313" key="5">
    <source>
        <dbReference type="EMBL" id="RYU64559.1"/>
    </source>
</evidence>
<dbReference type="PANTHER" id="PTHR33121">
    <property type="entry name" value="CYCLIC DI-GMP PHOSPHODIESTERASE PDEF"/>
    <property type="match status" value="1"/>
</dbReference>
<dbReference type="Gene3D" id="3.20.20.450">
    <property type="entry name" value="EAL domain"/>
    <property type="match status" value="1"/>
</dbReference>
<dbReference type="SUPFAM" id="SSF141868">
    <property type="entry name" value="EAL domain-like"/>
    <property type="match status" value="1"/>
</dbReference>
<evidence type="ECO:0000313" key="7">
    <source>
        <dbReference type="Proteomes" id="UP000294166"/>
    </source>
</evidence>
<keyword evidence="7" id="KW-1185">Reference proteome</keyword>
<evidence type="ECO:0000256" key="1">
    <source>
        <dbReference type="PROSITE-ProRule" id="PRU00169"/>
    </source>
</evidence>
<accession>A0A4Q5KTU6</accession>
<dbReference type="Pfam" id="PF00072">
    <property type="entry name" value="Response_reg"/>
    <property type="match status" value="1"/>
</dbReference>
<dbReference type="Proteomes" id="UP000294166">
    <property type="component" value="Unassembled WGS sequence"/>
</dbReference>
<feature type="domain" description="Response regulatory" evidence="2">
    <location>
        <begin position="15"/>
        <end position="135"/>
    </location>
</feature>
<evidence type="ECO:0000259" key="3">
    <source>
        <dbReference type="PROSITE" id="PS50883"/>
    </source>
</evidence>
<dbReference type="InterPro" id="IPR001789">
    <property type="entry name" value="Sig_transdc_resp-reg_receiver"/>
</dbReference>
<comment type="caution">
    <text evidence="4">The sequence shown here is derived from an EMBL/GenBank/DDBJ whole genome shotgun (WGS) entry which is preliminary data.</text>
</comment>
<proteinExistence type="predicted"/>
<dbReference type="Gene3D" id="3.40.50.2300">
    <property type="match status" value="1"/>
</dbReference>
<evidence type="ECO:0000313" key="6">
    <source>
        <dbReference type="Proteomes" id="UP000294063"/>
    </source>
</evidence>
<dbReference type="PROSITE" id="PS50883">
    <property type="entry name" value="EAL"/>
    <property type="match status" value="1"/>
</dbReference>
<dbReference type="SUPFAM" id="SSF52172">
    <property type="entry name" value="CheY-like"/>
    <property type="match status" value="1"/>
</dbReference>
<gene>
    <name evidence="5" type="ORF">ERW53_09080</name>
    <name evidence="4" type="ORF">ERW57_09560</name>
</gene>
<keyword evidence="1" id="KW-0597">Phosphoprotein</keyword>
<organism evidence="4 6">
    <name type="scientific">Aliivibrio finisterrensis</name>
    <dbReference type="NCBI Taxonomy" id="511998"/>
    <lineage>
        <taxon>Bacteria</taxon>
        <taxon>Pseudomonadati</taxon>
        <taxon>Pseudomonadota</taxon>
        <taxon>Gammaproteobacteria</taxon>
        <taxon>Vibrionales</taxon>
        <taxon>Vibrionaceae</taxon>
        <taxon>Aliivibrio</taxon>
    </lineage>
</organism>
<dbReference type="PANTHER" id="PTHR33121:SF70">
    <property type="entry name" value="SIGNALING PROTEIN YKOW"/>
    <property type="match status" value="1"/>
</dbReference>
<dbReference type="InterPro" id="IPR050706">
    <property type="entry name" value="Cyclic-di-GMP_PDE-like"/>
</dbReference>
<dbReference type="CDD" id="cd01948">
    <property type="entry name" value="EAL"/>
    <property type="match status" value="1"/>
</dbReference>
<feature type="domain" description="EAL" evidence="3">
    <location>
        <begin position="148"/>
        <end position="398"/>
    </location>
</feature>